<sequence>MNRSILENRILPSSPPGTLTNCKLNEMTQAKLFTPIRVGNMLLSHRIILAPLTRFRADDKHVHHDIAIEYYSQRAATPGTLLITEATLVSPEAGGYDNVPGIWNEEQITAWKKIVDAVHQRGSYIFLQLWATGRAADPRVLQKEGHPYVSSSSSSLDRPGYPNATPRELNKSEIKHYVESYARAAKNAVYEAGFDGVEIHGANGYLIDQFNQDVCNKRTDEYGGSIENRSRFALEVLEAVVREVGAKRTGMRLSPWARFQGMRMKNPIPTFAYLVSEIAQRYSDLAYLHFIEPVASGSSGAEDESRDRDPITGEVTHF</sequence>
<evidence type="ECO:0000256" key="1">
    <source>
        <dbReference type="SAM" id="MobiDB-lite"/>
    </source>
</evidence>
<dbReference type="Gene3D" id="3.20.20.70">
    <property type="entry name" value="Aldolase class I"/>
    <property type="match status" value="1"/>
</dbReference>
<dbReference type="Proteomes" id="UP000663846">
    <property type="component" value="Unassembled WGS sequence"/>
</dbReference>
<evidence type="ECO:0000259" key="2">
    <source>
        <dbReference type="Pfam" id="PF00724"/>
    </source>
</evidence>
<dbReference type="GO" id="GO:0003959">
    <property type="term" value="F:NADPH dehydrogenase activity"/>
    <property type="evidence" value="ECO:0007669"/>
    <property type="project" value="TreeGrafter"/>
</dbReference>
<comment type="caution">
    <text evidence="3">The sequence shown here is derived from an EMBL/GenBank/DDBJ whole genome shotgun (WGS) entry which is preliminary data.</text>
</comment>
<dbReference type="PANTHER" id="PTHR22893:SF91">
    <property type="entry name" value="NADPH DEHYDROGENASE 2-RELATED"/>
    <property type="match status" value="1"/>
</dbReference>
<dbReference type="Pfam" id="PF00724">
    <property type="entry name" value="Oxidored_FMN"/>
    <property type="match status" value="1"/>
</dbReference>
<feature type="region of interest" description="Disordered" evidence="1">
    <location>
        <begin position="144"/>
        <end position="167"/>
    </location>
</feature>
<evidence type="ECO:0000313" key="3">
    <source>
        <dbReference type="EMBL" id="CAE6451258.1"/>
    </source>
</evidence>
<accession>A0A8H3B981</accession>
<feature type="domain" description="NADH:flavin oxidoreductase/NADH oxidase N-terminal" evidence="2">
    <location>
        <begin position="31"/>
        <end position="298"/>
    </location>
</feature>
<gene>
    <name evidence="3" type="ORF">RDB_LOCUS145793</name>
</gene>
<reference evidence="3" key="1">
    <citation type="submission" date="2021-01" db="EMBL/GenBank/DDBJ databases">
        <authorList>
            <person name="Kaushik A."/>
        </authorList>
    </citation>
    <scope>NUCLEOTIDE SEQUENCE</scope>
    <source>
        <strain evidence="3">AG1-1C</strain>
    </source>
</reference>
<dbReference type="GO" id="GO:0010181">
    <property type="term" value="F:FMN binding"/>
    <property type="evidence" value="ECO:0007669"/>
    <property type="project" value="InterPro"/>
</dbReference>
<proteinExistence type="predicted"/>
<dbReference type="CDD" id="cd02933">
    <property type="entry name" value="OYE_like_FMN"/>
    <property type="match status" value="1"/>
</dbReference>
<dbReference type="InterPro" id="IPR001155">
    <property type="entry name" value="OxRdtase_FMN_N"/>
</dbReference>
<dbReference type="SUPFAM" id="SSF51395">
    <property type="entry name" value="FMN-linked oxidoreductases"/>
    <property type="match status" value="1"/>
</dbReference>
<dbReference type="InterPro" id="IPR013785">
    <property type="entry name" value="Aldolase_TIM"/>
</dbReference>
<organism evidence="3 4">
    <name type="scientific">Rhizoctonia solani</name>
    <dbReference type="NCBI Taxonomy" id="456999"/>
    <lineage>
        <taxon>Eukaryota</taxon>
        <taxon>Fungi</taxon>
        <taxon>Dikarya</taxon>
        <taxon>Basidiomycota</taxon>
        <taxon>Agaricomycotina</taxon>
        <taxon>Agaricomycetes</taxon>
        <taxon>Cantharellales</taxon>
        <taxon>Ceratobasidiaceae</taxon>
        <taxon>Rhizoctonia</taxon>
    </lineage>
</organism>
<feature type="region of interest" description="Disordered" evidence="1">
    <location>
        <begin position="296"/>
        <end position="318"/>
    </location>
</feature>
<dbReference type="PANTHER" id="PTHR22893">
    <property type="entry name" value="NADH OXIDOREDUCTASE-RELATED"/>
    <property type="match status" value="1"/>
</dbReference>
<name>A0A8H3B981_9AGAM</name>
<evidence type="ECO:0000313" key="4">
    <source>
        <dbReference type="Proteomes" id="UP000663846"/>
    </source>
</evidence>
<dbReference type="InterPro" id="IPR045247">
    <property type="entry name" value="Oye-like"/>
</dbReference>
<protein>
    <recommendedName>
        <fullName evidence="2">NADH:flavin oxidoreductase/NADH oxidase N-terminal domain-containing protein</fullName>
    </recommendedName>
</protein>
<feature type="compositionally biased region" description="Basic and acidic residues" evidence="1">
    <location>
        <begin position="303"/>
        <end position="318"/>
    </location>
</feature>
<dbReference type="EMBL" id="CAJMWS010000557">
    <property type="protein sequence ID" value="CAE6451258.1"/>
    <property type="molecule type" value="Genomic_DNA"/>
</dbReference>
<dbReference type="AlphaFoldDB" id="A0A8H3B981"/>